<evidence type="ECO:0000313" key="2">
    <source>
        <dbReference type="EMBL" id="BAQ02696.2"/>
    </source>
</evidence>
<protein>
    <submittedName>
        <fullName evidence="2">Uncharacterized protein</fullName>
    </submittedName>
</protein>
<organism evidence="2 3">
    <name type="scientific">Ralstonia phage RSL2</name>
    <dbReference type="NCBI Taxonomy" id="1585840"/>
    <lineage>
        <taxon>Viruses</taxon>
        <taxon>Duplodnaviria</taxon>
        <taxon>Heunggongvirae</taxon>
        <taxon>Uroviricota</taxon>
        <taxon>Caudoviricetes</taxon>
        <taxon>Chimalliviridae</taxon>
        <taxon>Chiangmaivirus</taxon>
        <taxon>Chiangmaivirus RSL2</taxon>
    </lineage>
</organism>
<reference evidence="2 3" key="1">
    <citation type="submission" date="2014-12" db="EMBL/GenBank/DDBJ databases">
        <title>Genome analysis of a novel jumbo phage RSL2 infecting the phytopathogen Ralstonia solanacearum.</title>
        <authorList>
            <person name="Kawasaki T."/>
            <person name="Fujie M."/>
            <person name="Chatchawankanphanich O."/>
            <person name="Ogata H."/>
            <person name="Yamada T."/>
        </authorList>
    </citation>
    <scope>NUCLEOTIDE SEQUENCE [LARGE SCALE GENOMIC DNA]</scope>
    <source>
        <strain evidence="2 3">RSL2</strain>
    </source>
</reference>
<dbReference type="Proteomes" id="UP000203794">
    <property type="component" value="Segment"/>
</dbReference>
<keyword evidence="3" id="KW-1185">Reference proteome</keyword>
<feature type="region of interest" description="Disordered" evidence="1">
    <location>
        <begin position="10"/>
        <end position="30"/>
    </location>
</feature>
<proteinExistence type="predicted"/>
<feature type="region of interest" description="Disordered" evidence="1">
    <location>
        <begin position="63"/>
        <end position="94"/>
    </location>
</feature>
<evidence type="ECO:0000313" key="3">
    <source>
        <dbReference type="Proteomes" id="UP000203794"/>
    </source>
</evidence>
<accession>A0A0A8JBD1</accession>
<dbReference type="EMBL" id="AP014693">
    <property type="protein sequence ID" value="BAQ02696.2"/>
    <property type="molecule type" value="Genomic_DNA"/>
</dbReference>
<name>A0A0A8JBD1_9CAUD</name>
<feature type="compositionally biased region" description="Basic and acidic residues" evidence="1">
    <location>
        <begin position="84"/>
        <end position="94"/>
    </location>
</feature>
<evidence type="ECO:0000256" key="1">
    <source>
        <dbReference type="SAM" id="MobiDB-lite"/>
    </source>
</evidence>
<sequence length="94" mass="10339">MIMGFYQIDKPRKSQVSLSSWQDTKENAKQGVKNAAHDVKEVVVGSAKNVGHAAVRAVRTINDAYGPGDANNKDLKARMSGHSSFRERTRGHDD</sequence>